<name>A0A371FL40_MUCPR</name>
<dbReference type="Proteomes" id="UP000257109">
    <property type="component" value="Unassembled WGS sequence"/>
</dbReference>
<dbReference type="AlphaFoldDB" id="A0A371FL40"/>
<sequence length="62" mass="7445">MEDNHFDQDRLKGHMRLRESNLPRTCLKDQQVTNSRVRNIKHHLSHNNNSSRECLLKETLHL</sequence>
<proteinExistence type="predicted"/>
<evidence type="ECO:0000313" key="2">
    <source>
        <dbReference type="Proteomes" id="UP000257109"/>
    </source>
</evidence>
<dbReference type="EMBL" id="QJKJ01008662">
    <property type="protein sequence ID" value="RDX79038.1"/>
    <property type="molecule type" value="Genomic_DNA"/>
</dbReference>
<comment type="caution">
    <text evidence="1">The sequence shown here is derived from an EMBL/GenBank/DDBJ whole genome shotgun (WGS) entry which is preliminary data.</text>
</comment>
<protein>
    <submittedName>
        <fullName evidence="1">Uncharacterized protein</fullName>
    </submittedName>
</protein>
<organism evidence="1 2">
    <name type="scientific">Mucuna pruriens</name>
    <name type="common">Velvet bean</name>
    <name type="synonym">Dolichos pruriens</name>
    <dbReference type="NCBI Taxonomy" id="157652"/>
    <lineage>
        <taxon>Eukaryota</taxon>
        <taxon>Viridiplantae</taxon>
        <taxon>Streptophyta</taxon>
        <taxon>Embryophyta</taxon>
        <taxon>Tracheophyta</taxon>
        <taxon>Spermatophyta</taxon>
        <taxon>Magnoliopsida</taxon>
        <taxon>eudicotyledons</taxon>
        <taxon>Gunneridae</taxon>
        <taxon>Pentapetalae</taxon>
        <taxon>rosids</taxon>
        <taxon>fabids</taxon>
        <taxon>Fabales</taxon>
        <taxon>Fabaceae</taxon>
        <taxon>Papilionoideae</taxon>
        <taxon>50 kb inversion clade</taxon>
        <taxon>NPAAA clade</taxon>
        <taxon>indigoferoid/millettioid clade</taxon>
        <taxon>Phaseoleae</taxon>
        <taxon>Mucuna</taxon>
    </lineage>
</organism>
<keyword evidence="2" id="KW-1185">Reference proteome</keyword>
<feature type="non-terminal residue" evidence="1">
    <location>
        <position position="1"/>
    </location>
</feature>
<gene>
    <name evidence="1" type="ORF">CR513_40588</name>
</gene>
<evidence type="ECO:0000313" key="1">
    <source>
        <dbReference type="EMBL" id="RDX79038.1"/>
    </source>
</evidence>
<accession>A0A371FL40</accession>
<reference evidence="1" key="1">
    <citation type="submission" date="2018-05" db="EMBL/GenBank/DDBJ databases">
        <title>Draft genome of Mucuna pruriens seed.</title>
        <authorList>
            <person name="Nnadi N.E."/>
            <person name="Vos R."/>
            <person name="Hasami M.H."/>
            <person name="Devisetty U.K."/>
            <person name="Aguiy J.C."/>
        </authorList>
    </citation>
    <scope>NUCLEOTIDE SEQUENCE [LARGE SCALE GENOMIC DNA]</scope>
    <source>
        <strain evidence="1">JCA_2017</strain>
    </source>
</reference>